<dbReference type="PANTHER" id="PTHR33406">
    <property type="entry name" value="MEMBRANE PROTEIN MJ1562-RELATED"/>
    <property type="match status" value="1"/>
</dbReference>
<feature type="transmembrane region" description="Helical" evidence="8">
    <location>
        <begin position="539"/>
        <end position="561"/>
    </location>
</feature>
<feature type="transmembrane region" description="Helical" evidence="8">
    <location>
        <begin position="602"/>
        <end position="621"/>
    </location>
</feature>
<evidence type="ECO:0000259" key="9">
    <source>
        <dbReference type="PROSITE" id="PS50156"/>
    </source>
</evidence>
<dbReference type="Pfam" id="PF03176">
    <property type="entry name" value="MMPL"/>
    <property type="match status" value="2"/>
</dbReference>
<keyword evidence="2" id="KW-1003">Cell membrane</keyword>
<evidence type="ECO:0000313" key="11">
    <source>
        <dbReference type="Proteomes" id="UP001595821"/>
    </source>
</evidence>
<accession>A0ABD5NUA3</accession>
<dbReference type="PROSITE" id="PS50156">
    <property type="entry name" value="SSD"/>
    <property type="match status" value="2"/>
</dbReference>
<dbReference type="SUPFAM" id="SSF82866">
    <property type="entry name" value="Multidrug efflux transporter AcrB transmembrane domain"/>
    <property type="match status" value="2"/>
</dbReference>
<comment type="caution">
    <text evidence="10">The sequence shown here is derived from an EMBL/GenBank/DDBJ whole genome shotgun (WGS) entry which is preliminary data.</text>
</comment>
<feature type="domain" description="SSD" evidence="9">
    <location>
        <begin position="830"/>
        <end position="990"/>
    </location>
</feature>
<dbReference type="EMBL" id="JBHSDJ010000002">
    <property type="protein sequence ID" value="MFC4245577.1"/>
    <property type="molecule type" value="Genomic_DNA"/>
</dbReference>
<feature type="coiled-coil region" evidence="6">
    <location>
        <begin position="131"/>
        <end position="196"/>
    </location>
</feature>
<keyword evidence="5 8" id="KW-0472">Membrane</keyword>
<feature type="region of interest" description="Disordered" evidence="7">
    <location>
        <begin position="1001"/>
        <end position="1029"/>
    </location>
</feature>
<feature type="transmembrane region" description="Helical" evidence="8">
    <location>
        <begin position="891"/>
        <end position="911"/>
    </location>
</feature>
<feature type="domain" description="SSD" evidence="9">
    <location>
        <begin position="436"/>
        <end position="564"/>
    </location>
</feature>
<evidence type="ECO:0000256" key="4">
    <source>
        <dbReference type="ARBA" id="ARBA00022989"/>
    </source>
</evidence>
<feature type="transmembrane region" description="Helical" evidence="8">
    <location>
        <begin position="410"/>
        <end position="429"/>
    </location>
</feature>
<evidence type="ECO:0000256" key="8">
    <source>
        <dbReference type="SAM" id="Phobius"/>
    </source>
</evidence>
<dbReference type="InterPro" id="IPR050545">
    <property type="entry name" value="Mycobact_MmpL"/>
</dbReference>
<feature type="transmembrane region" description="Helical" evidence="8">
    <location>
        <begin position="436"/>
        <end position="458"/>
    </location>
</feature>
<feature type="transmembrane region" description="Helical" evidence="8">
    <location>
        <begin position="505"/>
        <end position="527"/>
    </location>
</feature>
<sequence length="1029" mass="111014">MSVPDRVADAITTHSKVVLAALLVTTVLVGSGVTALDDDSSLEQFESESPEAQASEYVNQNFTVEETENTTTVQLIVRGENVLTRESLLDSLEFQQAIRDDESIDATLANETPIVGVENVVATSVVRGEQAEELRQRGAELEQRRAQLNATADRLEASLNETRELEREYVALNASYERGEINASQYQTQSQELEGEFDRVFASATTDLDDDQAAKFREAMTNVRVVERQFVELERANESGQVSPEEYDRRLAELQEQLEGVYQQGTMGVLQSDFEQLEEDAAQLEADQRELETAGQPPLEEQIEALEDLDDEEFESVLEETLSEDGENDLALGLMSSSYELGSTSAEARMIFVTQSTDRGEFQGPGSVDEGIAETQLEIREMADDRDQEYVVFGAGVITDEIDRSMGDSLAIVGPLALLFVVVALLVAYRDLLDIVLGVAGIVAVLVWTFGFMGWAGIAFNQMFVAVPVLLIGLSIDYAIHVFMRHREQREAQRARGDVRGSMRVALAGVGVALVWVTATTVIGFLANLVSPIGPIREFGVVSAVGILAALVVFGALIPAAKVELDSFLESHGFDRRKRAFGTGGGRFSDVLTVGSVAARKAPLAVLLVTLLLTAGGVYGATQVDTSFNQEDFLAESPPEWTDRLPEPFQPGEYGAKEDLEYVNQNFQREDLQAQILVRGDVTDDQTLERIADAEADANDSDVAYVPPGGEADVQSPLSVMERVAAENESFNASYAAADTDGDGVPDRNVEELYDQLFEVDPGAGEVIYRTDDGEYEAVRLVVSIKSDAASGDTTEQMRAIAATIDDGDDGRWSAIATGDPVVNHIVEQDLLGTVFESLLITLVVVFGFLSLAYRATGNSATLGAVTLLPVAFSVSWILGSMYLMGMSFNVLTGMITSLTIGLGVAYSIHVSSRYTLELERQGNVWDAMNTTVTGTGGALLGSAATTVGGFGTLALAILPVLRQFGIITGLTIVYAFLASVLVLPTLLVLWTRYLGPDVSFETGTTRTPTPTASDGGSDERDPAGGGDE</sequence>
<dbReference type="AlphaFoldDB" id="A0ABD5NUA3"/>
<dbReference type="GeneID" id="71852390"/>
<dbReference type="RefSeq" id="WP_246971441.1">
    <property type="nucleotide sequence ID" value="NZ_CP095397.1"/>
</dbReference>
<feature type="coiled-coil region" evidence="6">
    <location>
        <begin position="267"/>
        <end position="294"/>
    </location>
</feature>
<proteinExistence type="predicted"/>
<feature type="transmembrane region" description="Helical" evidence="8">
    <location>
        <begin position="861"/>
        <end position="885"/>
    </location>
</feature>
<keyword evidence="3 8" id="KW-0812">Transmembrane</keyword>
<evidence type="ECO:0000256" key="2">
    <source>
        <dbReference type="ARBA" id="ARBA00022475"/>
    </source>
</evidence>
<dbReference type="GO" id="GO:0005886">
    <property type="term" value="C:plasma membrane"/>
    <property type="evidence" value="ECO:0007669"/>
    <property type="project" value="UniProtKB-SubCell"/>
</dbReference>
<dbReference type="Gene3D" id="1.20.1640.10">
    <property type="entry name" value="Multidrug efflux transporter AcrB transmembrane domain"/>
    <property type="match status" value="2"/>
</dbReference>
<feature type="transmembrane region" description="Helical" evidence="8">
    <location>
        <begin position="831"/>
        <end position="854"/>
    </location>
</feature>
<name>A0ABD5NUA3_9EURY</name>
<evidence type="ECO:0000256" key="6">
    <source>
        <dbReference type="SAM" id="Coils"/>
    </source>
</evidence>
<comment type="subcellular location">
    <subcellularLocation>
        <location evidence="1">Cell membrane</location>
        <topology evidence="1">Multi-pass membrane protein</topology>
    </subcellularLocation>
</comment>
<evidence type="ECO:0000256" key="7">
    <source>
        <dbReference type="SAM" id="MobiDB-lite"/>
    </source>
</evidence>
<evidence type="ECO:0000256" key="1">
    <source>
        <dbReference type="ARBA" id="ARBA00004651"/>
    </source>
</evidence>
<evidence type="ECO:0000256" key="5">
    <source>
        <dbReference type="ARBA" id="ARBA00023136"/>
    </source>
</evidence>
<evidence type="ECO:0000313" key="10">
    <source>
        <dbReference type="EMBL" id="MFC4245577.1"/>
    </source>
</evidence>
<dbReference type="Proteomes" id="UP001595821">
    <property type="component" value="Unassembled WGS sequence"/>
</dbReference>
<dbReference type="PANTHER" id="PTHR33406:SF12">
    <property type="entry name" value="BLR2997 PROTEIN"/>
    <property type="match status" value="1"/>
</dbReference>
<dbReference type="InterPro" id="IPR000731">
    <property type="entry name" value="SSD"/>
</dbReference>
<gene>
    <name evidence="10" type="ORF">ACFOZ7_00920</name>
</gene>
<keyword evidence="6" id="KW-0175">Coiled coil</keyword>
<organism evidence="10 11">
    <name type="scientific">Natribaculum luteum</name>
    <dbReference type="NCBI Taxonomy" id="1586232"/>
    <lineage>
        <taxon>Archaea</taxon>
        <taxon>Methanobacteriati</taxon>
        <taxon>Methanobacteriota</taxon>
        <taxon>Stenosarchaea group</taxon>
        <taxon>Halobacteria</taxon>
        <taxon>Halobacteriales</taxon>
        <taxon>Natrialbaceae</taxon>
        <taxon>Natribaculum</taxon>
    </lineage>
</organism>
<feature type="compositionally biased region" description="Low complexity" evidence="7">
    <location>
        <begin position="1003"/>
        <end position="1012"/>
    </location>
</feature>
<dbReference type="InterPro" id="IPR004869">
    <property type="entry name" value="MMPL_dom"/>
</dbReference>
<feature type="transmembrane region" description="Helical" evidence="8">
    <location>
        <begin position="965"/>
        <end position="991"/>
    </location>
</feature>
<feature type="transmembrane region" description="Helical" evidence="8">
    <location>
        <begin position="932"/>
        <end position="959"/>
    </location>
</feature>
<feature type="transmembrane region" description="Helical" evidence="8">
    <location>
        <begin position="464"/>
        <end position="484"/>
    </location>
</feature>
<reference evidence="10 11" key="1">
    <citation type="journal article" date="2014" name="Int. J. Syst. Evol. Microbiol.">
        <title>Complete genome sequence of Corynebacterium casei LMG S-19264T (=DSM 44701T), isolated from a smear-ripened cheese.</title>
        <authorList>
            <consortium name="US DOE Joint Genome Institute (JGI-PGF)"/>
            <person name="Walter F."/>
            <person name="Albersmeier A."/>
            <person name="Kalinowski J."/>
            <person name="Ruckert C."/>
        </authorList>
    </citation>
    <scope>NUCLEOTIDE SEQUENCE [LARGE SCALE GENOMIC DNA]</scope>
    <source>
        <strain evidence="10 11">IBRC-M 10912</strain>
    </source>
</reference>
<evidence type="ECO:0000256" key="3">
    <source>
        <dbReference type="ARBA" id="ARBA00022692"/>
    </source>
</evidence>
<keyword evidence="4 8" id="KW-1133">Transmembrane helix</keyword>
<protein>
    <submittedName>
        <fullName evidence="10">MMPL family transporter</fullName>
    </submittedName>
</protein>